<evidence type="ECO:0000313" key="5">
    <source>
        <dbReference type="EMBL" id="CAB3370855.1"/>
    </source>
</evidence>
<organism evidence="5 6">
    <name type="scientific">Cloeon dipterum</name>
    <dbReference type="NCBI Taxonomy" id="197152"/>
    <lineage>
        <taxon>Eukaryota</taxon>
        <taxon>Metazoa</taxon>
        <taxon>Ecdysozoa</taxon>
        <taxon>Arthropoda</taxon>
        <taxon>Hexapoda</taxon>
        <taxon>Insecta</taxon>
        <taxon>Pterygota</taxon>
        <taxon>Palaeoptera</taxon>
        <taxon>Ephemeroptera</taxon>
        <taxon>Pisciforma</taxon>
        <taxon>Baetidae</taxon>
        <taxon>Cloeon</taxon>
    </lineage>
</organism>
<evidence type="ECO:0000256" key="1">
    <source>
        <dbReference type="ARBA" id="ARBA00004123"/>
    </source>
</evidence>
<dbReference type="InterPro" id="IPR005491">
    <property type="entry name" value="ENT_dom"/>
</dbReference>
<comment type="subcellular location">
    <subcellularLocation>
        <location evidence="1">Nucleus</location>
    </subcellularLocation>
</comment>
<dbReference type="PANTHER" id="PTHR16500:SF3">
    <property type="entry name" value="BRCA2-INTERACTING TRANSCRIPTIONAL REPRESSOR EMSY"/>
    <property type="match status" value="1"/>
</dbReference>
<dbReference type="Proteomes" id="UP000494165">
    <property type="component" value="Unassembled WGS sequence"/>
</dbReference>
<evidence type="ECO:0000313" key="6">
    <source>
        <dbReference type="Proteomes" id="UP000494165"/>
    </source>
</evidence>
<proteinExistence type="predicted"/>
<feature type="domain" description="ENT" evidence="4">
    <location>
        <begin position="15"/>
        <end position="99"/>
    </location>
</feature>
<comment type="caution">
    <text evidence="5">The sequence shown here is derived from an EMBL/GenBank/DDBJ whole genome shotgun (WGS) entry which is preliminary data.</text>
</comment>
<feature type="region of interest" description="Disordered" evidence="3">
    <location>
        <begin position="127"/>
        <end position="177"/>
    </location>
</feature>
<evidence type="ECO:0000256" key="2">
    <source>
        <dbReference type="ARBA" id="ARBA00023242"/>
    </source>
</evidence>
<dbReference type="OrthoDB" id="10035579at2759"/>
<evidence type="ECO:0000259" key="4">
    <source>
        <dbReference type="PROSITE" id="PS51138"/>
    </source>
</evidence>
<dbReference type="GO" id="GO:0005654">
    <property type="term" value="C:nucleoplasm"/>
    <property type="evidence" value="ECO:0007669"/>
    <property type="project" value="TreeGrafter"/>
</dbReference>
<dbReference type="Gene3D" id="1.10.1240.40">
    <property type="entry name" value="ENT domain"/>
    <property type="match status" value="1"/>
</dbReference>
<dbReference type="AlphaFoldDB" id="A0A8S1CSL0"/>
<evidence type="ECO:0000256" key="3">
    <source>
        <dbReference type="SAM" id="MobiDB-lite"/>
    </source>
</evidence>
<dbReference type="PROSITE" id="PS51138">
    <property type="entry name" value="ENT"/>
    <property type="match status" value="1"/>
</dbReference>
<dbReference type="Pfam" id="PF03735">
    <property type="entry name" value="ENT"/>
    <property type="match status" value="1"/>
</dbReference>
<name>A0A8S1CSL0_9INSE</name>
<dbReference type="SMART" id="SM01191">
    <property type="entry name" value="ENT"/>
    <property type="match status" value="1"/>
</dbReference>
<reference evidence="5 6" key="1">
    <citation type="submission" date="2020-04" db="EMBL/GenBank/DDBJ databases">
        <authorList>
            <person name="Alioto T."/>
            <person name="Alioto T."/>
            <person name="Gomez Garrido J."/>
        </authorList>
    </citation>
    <scope>NUCLEOTIDE SEQUENCE [LARGE SCALE GENOMIC DNA]</scope>
</reference>
<feature type="compositionally biased region" description="Acidic residues" evidence="3">
    <location>
        <begin position="142"/>
        <end position="154"/>
    </location>
</feature>
<dbReference type="PANTHER" id="PTHR16500">
    <property type="entry name" value="BRCA2-INTERACTING TRANSCRIPTIONAL REPRESSOR EMSY"/>
    <property type="match status" value="1"/>
</dbReference>
<feature type="compositionally biased region" description="Pro residues" evidence="3">
    <location>
        <begin position="228"/>
        <end position="238"/>
    </location>
</feature>
<dbReference type="SUPFAM" id="SSF158639">
    <property type="entry name" value="ENT-like"/>
    <property type="match status" value="1"/>
</dbReference>
<keyword evidence="2" id="KW-0539">Nucleus</keyword>
<dbReference type="GO" id="GO:0006355">
    <property type="term" value="P:regulation of DNA-templated transcription"/>
    <property type="evidence" value="ECO:0007669"/>
    <property type="project" value="InterPro"/>
</dbReference>
<feature type="region of interest" description="Disordered" evidence="3">
    <location>
        <begin position="223"/>
        <end position="275"/>
    </location>
</feature>
<gene>
    <name evidence="5" type="ORF">CLODIP_2_CD08300</name>
</gene>
<sequence length="782" mass="83042">MAAWPMILDIPKSECSRILRRMELMAYASCISVLRAQGPLTKEKRLAIENLRKILHIKTDQHKTEVRRVVNDEMLTTIAEKLYGANTELDWAVEGRRLVPLVKRLEPITAYTPIANEVAEMTHIINASLPPPREPSRSPTPETDDAEETMEEMEQAAPPPQPPPPPPPPQPVVPPPVQMPIKVLQTLHPTPAAAAAPVLPPHTHTVKVEKAATRKRRILSSEHTTQNIPPPSKIPYIPPTSTSSRTVSIPVGMSSPSTRLPNIPTAIRPSTSTASPKVLVVSSSQSSSTPSLLHRSLSVPMVKTVKSIGTGLMSTSSSPSTSSYQGSLGAPLLSAPRIRPKSMAPPTVLPKGRAGPIVIAQNLPGPSGMQLRPPPMVQTKPTLQPVHVKQDASGVKVISGSHKITPKPPTVSVTSGVNRVVSIASAPRINPVVTGSPQAIVSAPGTNQPTTLPTSMPSSVKPLTLNFPTAPNVQPKQNVILVKKGGSGGLASVPSQGNIAVSGPGRVVIQGTPNPPSAKMASSGDPTSSLAYLNLPHGSRQGNVFVLDLSQEQINKNSSLSEFLQTAGILTKPNKLEGVEDQHIVKEIVPTPGPSETKTVVKETQAKPVVAPPSKLKTKILRAVPTRAKTQEPSEYSIKLVSGRASVESASPMVQAKVEVAPKKGAKEPPKIEVKLQPSIKPKQPDVSLESEKIIVNLIEQVVEKSGTPEATPSAAKPVVKVASEDSLQEFLTFKKTESGVTSNKVIAILQDEPSVNVEISAGLPNIDNTVEVKSVQGDKKT</sequence>
<dbReference type="InterPro" id="IPR036142">
    <property type="entry name" value="ENT_dom-like_sf"/>
</dbReference>
<protein>
    <recommendedName>
        <fullName evidence="4">ENT domain-containing protein</fullName>
    </recommendedName>
</protein>
<feature type="compositionally biased region" description="Pro residues" evidence="3">
    <location>
        <begin position="157"/>
        <end position="177"/>
    </location>
</feature>
<dbReference type="EMBL" id="CADEPI010000056">
    <property type="protein sequence ID" value="CAB3370855.1"/>
    <property type="molecule type" value="Genomic_DNA"/>
</dbReference>
<dbReference type="InterPro" id="IPR033482">
    <property type="entry name" value="EMSY"/>
</dbReference>
<accession>A0A8S1CSL0</accession>
<keyword evidence="6" id="KW-1185">Reference proteome</keyword>